<dbReference type="GO" id="GO:0016645">
    <property type="term" value="F:oxidoreductase activity, acting on the CH-NH group of donors"/>
    <property type="evidence" value="ECO:0007669"/>
    <property type="project" value="InterPro"/>
</dbReference>
<dbReference type="EC" id="1.5.-.-" evidence="10"/>
<reference evidence="13 14" key="1">
    <citation type="submission" date="2013-09" db="EMBL/GenBank/DDBJ databases">
        <title>High correlation between genotypes and phenotypes of environmental bacteria Comamonas testosteroni strains.</title>
        <authorList>
            <person name="Liu L."/>
            <person name="Zhu W."/>
            <person name="Xia X."/>
            <person name="Xu B."/>
            <person name="Luo M."/>
            <person name="Wang G."/>
        </authorList>
    </citation>
    <scope>NUCLEOTIDE SEQUENCE [LARGE SCALE GENOMIC DNA]</scope>
    <source>
        <strain evidence="13 14">JL40</strain>
    </source>
</reference>
<evidence type="ECO:0000256" key="3">
    <source>
        <dbReference type="ARBA" id="ARBA00022630"/>
    </source>
</evidence>
<dbReference type="HAMAP" id="MF_01102">
    <property type="entry name" value="MnmC"/>
    <property type="match status" value="1"/>
</dbReference>
<keyword evidence="7 10" id="KW-0274">FAD</keyword>
<evidence type="ECO:0000256" key="8">
    <source>
        <dbReference type="ARBA" id="ARBA00023002"/>
    </source>
</evidence>
<comment type="catalytic activity">
    <reaction evidence="10">
        <text>5-aminomethyl-2-thiouridine(34) in tRNA + S-adenosyl-L-methionine = 5-methylaminomethyl-2-thiouridine(34) in tRNA + S-adenosyl-L-homocysteine + H(+)</text>
        <dbReference type="Rhea" id="RHEA:19569"/>
        <dbReference type="Rhea" id="RHEA-COMP:10195"/>
        <dbReference type="Rhea" id="RHEA-COMP:10197"/>
        <dbReference type="ChEBI" id="CHEBI:15378"/>
        <dbReference type="ChEBI" id="CHEBI:57856"/>
        <dbReference type="ChEBI" id="CHEBI:59789"/>
        <dbReference type="ChEBI" id="CHEBI:74454"/>
        <dbReference type="ChEBI" id="CHEBI:74455"/>
        <dbReference type="EC" id="2.1.1.61"/>
    </reaction>
</comment>
<dbReference type="InterPro" id="IPR017610">
    <property type="entry name" value="tRNA_S-uridine_synth_MnmC_C"/>
</dbReference>
<keyword evidence="8 10" id="KW-0560">Oxidoreductase</keyword>
<dbReference type="Pfam" id="PF05430">
    <property type="entry name" value="Methyltransf_30"/>
    <property type="match status" value="1"/>
</dbReference>
<evidence type="ECO:0000313" key="13">
    <source>
        <dbReference type="EMBL" id="KGH31004.1"/>
    </source>
</evidence>
<comment type="caution">
    <text evidence="13">The sequence shown here is derived from an EMBL/GenBank/DDBJ whole genome shotgun (WGS) entry which is preliminary data.</text>
</comment>
<keyword evidence="2 10" id="KW-0489">Methyltransferase</keyword>
<feature type="domain" description="FAD dependent oxidoreductase" evidence="11">
    <location>
        <begin position="251"/>
        <end position="625"/>
    </location>
</feature>
<keyword evidence="9 10" id="KW-0511">Multifunctional enzyme</keyword>
<evidence type="ECO:0000313" key="14">
    <source>
        <dbReference type="Proteomes" id="UP000029553"/>
    </source>
</evidence>
<dbReference type="SUPFAM" id="SSF51905">
    <property type="entry name" value="FAD/NAD(P)-binding domain"/>
    <property type="match status" value="1"/>
</dbReference>
<dbReference type="EC" id="2.1.1.61" evidence="10"/>
<evidence type="ECO:0000256" key="1">
    <source>
        <dbReference type="ARBA" id="ARBA00022490"/>
    </source>
</evidence>
<dbReference type="GO" id="GO:0005737">
    <property type="term" value="C:cytoplasm"/>
    <property type="evidence" value="ECO:0007669"/>
    <property type="project" value="UniProtKB-SubCell"/>
</dbReference>
<feature type="region of interest" description="tRNA (mnm(5)s(2)U34)-methyltransferase" evidence="10">
    <location>
        <begin position="1"/>
        <end position="228"/>
    </location>
</feature>
<comment type="similarity">
    <text evidence="10">In the N-terminal section; belongs to the methyltransferase superfamily. tRNA (mnm(5)s(2)U34)-methyltransferase family.</text>
</comment>
<comment type="function">
    <text evidence="10">Catalyzes the last two steps in the biosynthesis of 5-methylaminomethyl-2-thiouridine (mnm(5)s(2)U) at the wobble position (U34) in tRNA. Catalyzes the FAD-dependent demodification of cmnm(5)s(2)U34 to nm(5)s(2)U34, followed by the transfer of a methyl group from S-adenosyl-L-methionine to nm(5)s(2)U34, to form mnm(5)s(2)U34.</text>
</comment>
<evidence type="ECO:0000256" key="7">
    <source>
        <dbReference type="ARBA" id="ARBA00022827"/>
    </source>
</evidence>
<dbReference type="Gene3D" id="3.40.50.150">
    <property type="entry name" value="Vaccinia Virus protein VP39"/>
    <property type="match status" value="1"/>
</dbReference>
<dbReference type="GO" id="GO:0002097">
    <property type="term" value="P:tRNA wobble base modification"/>
    <property type="evidence" value="ECO:0007669"/>
    <property type="project" value="UniProtKB-UniRule"/>
</dbReference>
<dbReference type="InterPro" id="IPR047785">
    <property type="entry name" value="tRNA_MNMC2"/>
</dbReference>
<dbReference type="InterPro" id="IPR036188">
    <property type="entry name" value="FAD/NAD-bd_sf"/>
</dbReference>
<dbReference type="NCBIfam" id="TIGR03197">
    <property type="entry name" value="MnmC_Cterm"/>
    <property type="match status" value="1"/>
</dbReference>
<dbReference type="GO" id="GO:0050660">
    <property type="term" value="F:flavin adenine dinucleotide binding"/>
    <property type="evidence" value="ECO:0007669"/>
    <property type="project" value="UniProtKB-UniRule"/>
</dbReference>
<protein>
    <recommendedName>
        <fullName evidence="10">tRNA 5-methylaminomethyl-2-thiouridine biosynthesis bifunctional protein MnmC</fullName>
        <shortName evidence="10">tRNA mnm(5)s(2)U biosynthesis bifunctional protein</shortName>
    </recommendedName>
    <domain>
        <recommendedName>
            <fullName evidence="10">tRNA (mnm(5)s(2)U34)-methyltransferase</fullName>
            <ecNumber evidence="10">2.1.1.61</ecNumber>
        </recommendedName>
    </domain>
    <domain>
        <recommendedName>
            <fullName evidence="10">FAD-dependent cmnm(5)s(2)U34 oxidoreductase</fullName>
            <ecNumber evidence="10">1.5.-.-</ecNumber>
        </recommendedName>
    </domain>
</protein>
<dbReference type="Proteomes" id="UP000029553">
    <property type="component" value="Unassembled WGS sequence"/>
</dbReference>
<keyword evidence="6 10" id="KW-0819">tRNA processing</keyword>
<keyword evidence="1 10" id="KW-0963">Cytoplasm</keyword>
<accession>A0A096FM90</accession>
<comment type="cofactor">
    <cofactor evidence="10">
        <name>FAD</name>
        <dbReference type="ChEBI" id="CHEBI:57692"/>
    </cofactor>
</comment>
<evidence type="ECO:0000259" key="11">
    <source>
        <dbReference type="Pfam" id="PF01266"/>
    </source>
</evidence>
<name>A0A096FM90_COMTE</name>
<comment type="subcellular location">
    <subcellularLocation>
        <location evidence="10">Cytoplasm</location>
    </subcellularLocation>
</comment>
<dbReference type="InterPro" id="IPR023032">
    <property type="entry name" value="tRNA_MAMT_biosynth_bifunc_MnmC"/>
</dbReference>
<evidence type="ECO:0000256" key="4">
    <source>
        <dbReference type="ARBA" id="ARBA00022679"/>
    </source>
</evidence>
<dbReference type="NCBIfam" id="NF033855">
    <property type="entry name" value="tRNA_MNMC2"/>
    <property type="match status" value="1"/>
</dbReference>
<feature type="region of interest" description="FAD-dependent cmnm(5)s(2)U34 oxidoreductase" evidence="10">
    <location>
        <begin position="253"/>
        <end position="656"/>
    </location>
</feature>
<evidence type="ECO:0000256" key="9">
    <source>
        <dbReference type="ARBA" id="ARBA00023268"/>
    </source>
</evidence>
<sequence>MSEPITWMPDGTPYSSRFGDRYHSEFGGLDQARQVFLGGCDLPAAWADAAQWRILETGFGFGLNFLVTWAAWKADPKRPRILHFVSVEVYPVSREDLLAFLPADEELRPLGEQLAEQWWGLLPGVHRLSFDNGQVLLTLYIGDARSMLRKQQMTADSVYLDGFSPQLNPEMWDEDAMKNIARHCRRGTQLATWCVAGHVRLALKAQGFEVKKRAGVPPKRHNLHAAYNPAWEPRHRPDGLPAPVGQAGCCLVLGAGLAGAAAAASLARRGWEVTVLDAAAEPAAGASGLPAGLFCPHISPDDSVLSRLSRSGVRTTLQNLQQLSRAQKLHPAQDWAHGGVLEHDLNEPSHLPRSWLQPGSETCPWGLHWSAPALPAQLAAAKLPADSHAVWHEQAGWVRPAQLVRALLQAPGIHWQGHARASRLVRDEVRNIWQVLDAQGQPLAEAPMLVLALGPDTKPLLQASGLAAGEWELQAIRGQVSVAEHDAGTLAAMPPFPVNGHGNLVPDFPSANQVGAHHWIMGSTFERDVTELPPTAADQQAAHASNGEKLGALLPGCRQALRSFFDADQRPATWARLRCAAYDRLPLAGPAGQSAADLPGLWVLTGLGSRGLTLSMLCGELLAARLHGEPLPLDAKLAQALGTQRLWSRAQQQPSR</sequence>
<dbReference type="PANTHER" id="PTHR13847">
    <property type="entry name" value="SARCOSINE DEHYDROGENASE-RELATED"/>
    <property type="match status" value="1"/>
</dbReference>
<dbReference type="InterPro" id="IPR029063">
    <property type="entry name" value="SAM-dependent_MTases_sf"/>
</dbReference>
<keyword evidence="5 10" id="KW-0949">S-adenosyl-L-methionine</keyword>
<dbReference type="PANTHER" id="PTHR13847:SF283">
    <property type="entry name" value="TRNA 5-METHYLAMINOMETHYL-2-THIOURIDINE BIOSYNTHESIS BIFUNCTIONAL PROTEIN MNMC"/>
    <property type="match status" value="1"/>
</dbReference>
<dbReference type="InterPro" id="IPR006076">
    <property type="entry name" value="FAD-dep_OxRdtase"/>
</dbReference>
<evidence type="ECO:0000256" key="2">
    <source>
        <dbReference type="ARBA" id="ARBA00022603"/>
    </source>
</evidence>
<dbReference type="EMBL" id="AWOR01000032">
    <property type="protein sequence ID" value="KGH31004.1"/>
    <property type="molecule type" value="Genomic_DNA"/>
</dbReference>
<dbReference type="Pfam" id="PF01266">
    <property type="entry name" value="DAO"/>
    <property type="match status" value="1"/>
</dbReference>
<evidence type="ECO:0000256" key="6">
    <source>
        <dbReference type="ARBA" id="ARBA00022694"/>
    </source>
</evidence>
<proteinExistence type="inferred from homology"/>
<evidence type="ECO:0000256" key="10">
    <source>
        <dbReference type="HAMAP-Rule" id="MF_01102"/>
    </source>
</evidence>
<evidence type="ECO:0000256" key="5">
    <source>
        <dbReference type="ARBA" id="ARBA00022691"/>
    </source>
</evidence>
<organism evidence="13 14">
    <name type="scientific">Comamonas testosteroni</name>
    <name type="common">Pseudomonas testosteroni</name>
    <dbReference type="NCBI Taxonomy" id="285"/>
    <lineage>
        <taxon>Bacteria</taxon>
        <taxon>Pseudomonadati</taxon>
        <taxon>Pseudomonadota</taxon>
        <taxon>Betaproteobacteria</taxon>
        <taxon>Burkholderiales</taxon>
        <taxon>Comamonadaceae</taxon>
        <taxon>Comamonas</taxon>
    </lineage>
</organism>
<dbReference type="Gene3D" id="3.30.9.10">
    <property type="entry name" value="D-Amino Acid Oxidase, subunit A, domain 2"/>
    <property type="match status" value="1"/>
</dbReference>
<dbReference type="GO" id="GO:0004808">
    <property type="term" value="F:tRNA (5-methylaminomethyl-2-thiouridylate)(34)-methyltransferase activity"/>
    <property type="evidence" value="ECO:0007669"/>
    <property type="project" value="UniProtKB-EC"/>
</dbReference>
<dbReference type="Gene3D" id="3.50.50.60">
    <property type="entry name" value="FAD/NAD(P)-binding domain"/>
    <property type="match status" value="1"/>
</dbReference>
<gene>
    <name evidence="10" type="primary">mnmC</name>
    <name evidence="13" type="ORF">P353_07360</name>
</gene>
<dbReference type="InterPro" id="IPR008471">
    <property type="entry name" value="MnmC-like_methylTransf"/>
</dbReference>
<dbReference type="AlphaFoldDB" id="A0A096FM90"/>
<feature type="domain" description="MnmC-like methyltransferase" evidence="12">
    <location>
        <begin position="106"/>
        <end position="227"/>
    </location>
</feature>
<keyword evidence="3 10" id="KW-0285">Flavoprotein</keyword>
<evidence type="ECO:0000259" key="12">
    <source>
        <dbReference type="Pfam" id="PF05430"/>
    </source>
</evidence>
<dbReference type="GO" id="GO:0032259">
    <property type="term" value="P:methylation"/>
    <property type="evidence" value="ECO:0007669"/>
    <property type="project" value="UniProtKB-KW"/>
</dbReference>
<comment type="similarity">
    <text evidence="10">In the C-terminal section; belongs to the DAO family.</text>
</comment>
<keyword evidence="4 10" id="KW-0808">Transferase</keyword>